<organism evidence="2 3">
    <name type="scientific">Streptomyces aurantiacus JA 4570</name>
    <dbReference type="NCBI Taxonomy" id="1286094"/>
    <lineage>
        <taxon>Bacteria</taxon>
        <taxon>Bacillati</taxon>
        <taxon>Actinomycetota</taxon>
        <taxon>Actinomycetes</taxon>
        <taxon>Kitasatosporales</taxon>
        <taxon>Streptomycetaceae</taxon>
        <taxon>Streptomyces</taxon>
        <taxon>Streptomyces aurantiacus group</taxon>
    </lineage>
</organism>
<dbReference type="Pfam" id="PF02026">
    <property type="entry name" value="RyR"/>
    <property type="match status" value="1"/>
</dbReference>
<sequence>MGGRDGGAARRSGRRRTHPLLVPYADLTYEEQETDRLPALETVKLILLYGYTLGEPAPHLST</sequence>
<dbReference type="InterPro" id="IPR003032">
    <property type="entry name" value="Ryanodine_rcpt"/>
</dbReference>
<feature type="domain" description="Ryanodine receptor Ryr" evidence="1">
    <location>
        <begin position="10"/>
        <end position="53"/>
    </location>
</feature>
<dbReference type="EMBL" id="AOPZ01000109">
    <property type="protein sequence ID" value="EPH44185.1"/>
    <property type="molecule type" value="Genomic_DNA"/>
</dbReference>
<reference evidence="2 3" key="1">
    <citation type="submission" date="2013-02" db="EMBL/GenBank/DDBJ databases">
        <title>Draft Genome Sequence of Streptomyces aurantiacus, Which Produces Setomimycin.</title>
        <authorList>
            <person name="Gruening B.A."/>
            <person name="Praeg A."/>
            <person name="Erxleben A."/>
            <person name="Guenther S."/>
            <person name="Mueller M."/>
        </authorList>
    </citation>
    <scope>NUCLEOTIDE SEQUENCE [LARGE SCALE GENOMIC DNA]</scope>
    <source>
        <strain evidence="2 3">JA 4570</strain>
    </source>
</reference>
<accession>S4A0G3</accession>
<dbReference type="Gene3D" id="6.20.350.10">
    <property type="match status" value="1"/>
</dbReference>
<evidence type="ECO:0000313" key="2">
    <source>
        <dbReference type="EMBL" id="EPH44185.1"/>
    </source>
</evidence>
<dbReference type="PATRIC" id="fig|1286094.4.peg.2598"/>
<evidence type="ECO:0000313" key="3">
    <source>
        <dbReference type="Proteomes" id="UP000014629"/>
    </source>
</evidence>
<evidence type="ECO:0000259" key="1">
    <source>
        <dbReference type="Pfam" id="PF02026"/>
    </source>
</evidence>
<gene>
    <name evidence="2" type="ORF">STRAU_2625</name>
</gene>
<dbReference type="OrthoDB" id="4228364at2"/>
<name>S4A0G3_9ACTN</name>
<protein>
    <recommendedName>
        <fullName evidence="1">Ryanodine receptor Ryr domain-containing protein</fullName>
    </recommendedName>
</protein>
<dbReference type="AlphaFoldDB" id="S4A0G3"/>
<dbReference type="Proteomes" id="UP000014629">
    <property type="component" value="Unassembled WGS sequence"/>
</dbReference>
<proteinExistence type="predicted"/>
<comment type="caution">
    <text evidence="2">The sequence shown here is derived from an EMBL/GenBank/DDBJ whole genome shotgun (WGS) entry which is preliminary data.</text>
</comment>
<keyword evidence="3" id="KW-1185">Reference proteome</keyword>
<dbReference type="RefSeq" id="WP_016640754.1">
    <property type="nucleotide sequence ID" value="NZ_AOPZ01000109.1"/>
</dbReference>